<dbReference type="Pfam" id="PF03932">
    <property type="entry name" value="CutC"/>
    <property type="match status" value="1"/>
</dbReference>
<comment type="caution">
    <text evidence="3">The sequence shown here is derived from an EMBL/GenBank/DDBJ whole genome shotgun (WGS) entry which is preliminary data.</text>
</comment>
<organism evidence="3 4">
    <name type="scientific">Virgisporangium aurantiacum</name>
    <dbReference type="NCBI Taxonomy" id="175570"/>
    <lineage>
        <taxon>Bacteria</taxon>
        <taxon>Bacillati</taxon>
        <taxon>Actinomycetota</taxon>
        <taxon>Actinomycetes</taxon>
        <taxon>Micromonosporales</taxon>
        <taxon>Micromonosporaceae</taxon>
        <taxon>Virgisporangium</taxon>
    </lineage>
</organism>
<dbReference type="EMBL" id="BOPG01000059">
    <property type="protein sequence ID" value="GIJ60769.1"/>
    <property type="molecule type" value="Genomic_DNA"/>
</dbReference>
<proteinExistence type="inferred from homology"/>
<comment type="subcellular location">
    <subcellularLocation>
        <location evidence="2">Cytoplasm</location>
    </subcellularLocation>
</comment>
<comment type="similarity">
    <text evidence="1 2">Belongs to the CutC family.</text>
</comment>
<dbReference type="InterPro" id="IPR036822">
    <property type="entry name" value="CutC-like_dom_sf"/>
</dbReference>
<dbReference type="GO" id="GO:0005737">
    <property type="term" value="C:cytoplasm"/>
    <property type="evidence" value="ECO:0007669"/>
    <property type="project" value="UniProtKB-SubCell"/>
</dbReference>
<sequence length="248" mass="25413">MLAEVCVDTVAGALVAEAAGADRIELCAGLGTGGLTPSAGLVDEVLATTALPVHVLIRPRDGDFVYDRYEVSAMVRDVRAVARSGAHGVVVGALTADGDLDVDTCRRLVDAAGGLPVTVHRAFDVAREPYRALDAILDLGAHRLLTSGQEASALDGAPLIAGLGHAAGDRLIVMAGGGITAHNVARVVAATGVSEIHFSARTTVDGAARHRNPRVTLSTADGDHTRRVTDRGTIEAILAAVRGRAARG</sequence>
<keyword evidence="4" id="KW-1185">Reference proteome</keyword>
<evidence type="ECO:0000313" key="3">
    <source>
        <dbReference type="EMBL" id="GIJ60769.1"/>
    </source>
</evidence>
<evidence type="ECO:0000256" key="1">
    <source>
        <dbReference type="ARBA" id="ARBA00007768"/>
    </source>
</evidence>
<dbReference type="RefSeq" id="WP_204005348.1">
    <property type="nucleotide sequence ID" value="NZ_BOPG01000059.1"/>
</dbReference>
<evidence type="ECO:0000256" key="2">
    <source>
        <dbReference type="HAMAP-Rule" id="MF_00795"/>
    </source>
</evidence>
<dbReference type="GO" id="GO:0005507">
    <property type="term" value="F:copper ion binding"/>
    <property type="evidence" value="ECO:0007669"/>
    <property type="project" value="TreeGrafter"/>
</dbReference>
<comment type="caution">
    <text evidence="2">Once thought to be involved in copper homeostasis, experiments in E.coli have shown this is not the case.</text>
</comment>
<gene>
    <name evidence="2 3" type="primary">cutC</name>
    <name evidence="3" type="ORF">Vau01_082850</name>
</gene>
<dbReference type="PANTHER" id="PTHR12598">
    <property type="entry name" value="COPPER HOMEOSTASIS PROTEIN CUTC"/>
    <property type="match status" value="1"/>
</dbReference>
<dbReference type="SUPFAM" id="SSF110395">
    <property type="entry name" value="CutC-like"/>
    <property type="match status" value="1"/>
</dbReference>
<dbReference type="InterPro" id="IPR005627">
    <property type="entry name" value="CutC-like"/>
</dbReference>
<dbReference type="Gene3D" id="3.20.20.380">
    <property type="entry name" value="Copper homeostasis (CutC) domain"/>
    <property type="match status" value="1"/>
</dbReference>
<reference evidence="3" key="1">
    <citation type="submission" date="2021-01" db="EMBL/GenBank/DDBJ databases">
        <title>Whole genome shotgun sequence of Virgisporangium aurantiacum NBRC 16421.</title>
        <authorList>
            <person name="Komaki H."/>
            <person name="Tamura T."/>
        </authorList>
    </citation>
    <scope>NUCLEOTIDE SEQUENCE</scope>
    <source>
        <strain evidence="3">NBRC 16421</strain>
    </source>
</reference>
<evidence type="ECO:0000313" key="4">
    <source>
        <dbReference type="Proteomes" id="UP000612585"/>
    </source>
</evidence>
<dbReference type="HAMAP" id="MF_00795">
    <property type="entry name" value="CutC"/>
    <property type="match status" value="1"/>
</dbReference>
<dbReference type="AlphaFoldDB" id="A0A8J3ZAX4"/>
<protein>
    <recommendedName>
        <fullName evidence="2">PF03932 family protein CutC</fullName>
    </recommendedName>
</protein>
<dbReference type="Proteomes" id="UP000612585">
    <property type="component" value="Unassembled WGS sequence"/>
</dbReference>
<dbReference type="PANTHER" id="PTHR12598:SF0">
    <property type="entry name" value="COPPER HOMEOSTASIS PROTEIN CUTC HOMOLOG"/>
    <property type="match status" value="1"/>
</dbReference>
<keyword evidence="2" id="KW-0963">Cytoplasm</keyword>
<accession>A0A8J3ZAX4</accession>
<dbReference type="FunFam" id="3.20.20.380:FF:000001">
    <property type="entry name" value="Copper homeostasis protein CutC"/>
    <property type="match status" value="1"/>
</dbReference>
<name>A0A8J3ZAX4_9ACTN</name>